<dbReference type="Proteomes" id="UP000265618">
    <property type="component" value="Unassembled WGS sequence"/>
</dbReference>
<dbReference type="OrthoDB" id="2316594at2759"/>
<feature type="compositionally biased region" description="Acidic residues" evidence="1">
    <location>
        <begin position="1110"/>
        <end position="1147"/>
    </location>
</feature>
<dbReference type="SUPFAM" id="SSF52540">
    <property type="entry name" value="P-loop containing nucleoside triphosphate hydrolases"/>
    <property type="match status" value="1"/>
</dbReference>
<dbReference type="InterPro" id="IPR027417">
    <property type="entry name" value="P-loop_NTPase"/>
</dbReference>
<sequence length="1168" mass="124298">MYQALIEEGGHDPSALKEAHSLCLEGCARAFAADGNDTFLSKAYLCPGVSSDTVQHAAELGRAEHAARVEAETVIAGDRTFFHPSPVGQVPRAAWDTLLTHAEERANGRPDLVPLVICTYGRALIVLAKDLPLWTRCVAFITSHPVDTWVLEWARLQIQSHFSADVASQLLQGLGTDASLSAPPPIPTAPSVQVSKPVALPPPLSLPLPSACLPVTPNPAPTSTSGATVPVSKAEQTRIRFRNTVQTHGEAIVTHIRSQPGHSISQRDLMLWLPEALGIEEGPIPPAKRAAKIMSECGVPISAGKDPVTGVDTLSIVAPTPNTVDNQKVQLFRDLLVTHGSMFYAYLCDRTARGELTTKGQMTSWFPQVRSMSELPSLKVVCTLMGEAGFPVGSEKGPVDRCLVALTPPKSVNESLPPTLSVPTTNASTGRQYVSLHPSGTSKDAKVKWFRRVVQEYGSELHAALRKESPSAVKGKVWVAKWINEHVVPVRGQAVMPNIQTISKVLQESGHTCQVVKIGKKKSLSVPRGMSGKVVTQGLPSGTGSGGVLGALGSLSTTQTQPVSATDSTVESAPAAVGAAPPPPSIDDRLSMTHAYQTPVPQQEALSGVVDGSEGERPAPPFLASVDAFMASAVPPSLLSRPVSAVLGPDSKHIPGRGLLGVSVPEATEEGMEGGRYAYARPSARPSTSGHLWLNTRDPFACVVCGVQNSGKSHTLNSIVESCMLKCPPITDGSDMVSLVCSYDRTQHNYCESIGLALAGPAGVTASPAVVLVSPSNYRQRQAFFRSLPHVQVVPLLFPFQQLDAAYLRMLMGLDGAKQPLYAGVLMSLLRKVQRSGASPTWDQFLSLIEGARFSRDQMNPLNQRLEMLAGLVLESRVNADVAGSASCMSVLASLQPGSLVICDLTDPMVAPEDANAIFSVVSQLFVGCHASFDKMLVLDEAHKYLKVAGPLVDTMLTTVRQMRHYGCRVVLSTQSPADIPQEFLELCSLTVIHRFFSPTWANHLCKCLHLGMDSHELLEAVSQCGVGECLLFDPHASNILGQELGASEGTCVKARIRPRLTLDAGSSMRARGVERGNEESSHTDAADVVDEGSETEGGEVVVPTNGDSGLEESSQDDTDADDVSEVETSVCDDTESAMGTDPEESDSVPGIEGGSETLSDRLEDVNE</sequence>
<evidence type="ECO:0000313" key="2">
    <source>
        <dbReference type="EMBL" id="GIQ81721.1"/>
    </source>
</evidence>
<dbReference type="Gene3D" id="3.40.50.300">
    <property type="entry name" value="P-loop containing nucleotide triphosphate hydrolases"/>
    <property type="match status" value="1"/>
</dbReference>
<feature type="compositionally biased region" description="Basic and acidic residues" evidence="1">
    <location>
        <begin position="1072"/>
        <end position="1086"/>
    </location>
</feature>
<feature type="compositionally biased region" description="Polar residues" evidence="1">
    <location>
        <begin position="559"/>
        <end position="571"/>
    </location>
</feature>
<feature type="compositionally biased region" description="Acidic residues" evidence="1">
    <location>
        <begin position="1088"/>
        <end position="1098"/>
    </location>
</feature>
<name>A0A9K3CRB0_9EUKA</name>
<accession>A0A9K3CRB0</accession>
<proteinExistence type="predicted"/>
<keyword evidence="3" id="KW-1185">Reference proteome</keyword>
<dbReference type="AlphaFoldDB" id="A0A9K3CRB0"/>
<evidence type="ECO:0000256" key="1">
    <source>
        <dbReference type="SAM" id="MobiDB-lite"/>
    </source>
</evidence>
<comment type="caution">
    <text evidence="2">The sequence shown here is derived from an EMBL/GenBank/DDBJ whole genome shotgun (WGS) entry which is preliminary data.</text>
</comment>
<protein>
    <recommendedName>
        <fullName evidence="4">Zona occludens toxin N-terminal domain-containing protein</fullName>
    </recommendedName>
</protein>
<evidence type="ECO:0000313" key="3">
    <source>
        <dbReference type="Proteomes" id="UP000265618"/>
    </source>
</evidence>
<feature type="compositionally biased region" description="Basic and acidic residues" evidence="1">
    <location>
        <begin position="1159"/>
        <end position="1168"/>
    </location>
</feature>
<gene>
    <name evidence="2" type="ORF">KIPB_002725</name>
</gene>
<feature type="region of interest" description="Disordered" evidence="1">
    <location>
        <begin position="1068"/>
        <end position="1168"/>
    </location>
</feature>
<feature type="region of interest" description="Disordered" evidence="1">
    <location>
        <begin position="558"/>
        <end position="590"/>
    </location>
</feature>
<organism evidence="2 3">
    <name type="scientific">Kipferlia bialata</name>
    <dbReference type="NCBI Taxonomy" id="797122"/>
    <lineage>
        <taxon>Eukaryota</taxon>
        <taxon>Metamonada</taxon>
        <taxon>Carpediemonas-like organisms</taxon>
        <taxon>Kipferlia</taxon>
    </lineage>
</organism>
<reference evidence="2 3" key="1">
    <citation type="journal article" date="2018" name="PLoS ONE">
        <title>The draft genome of Kipferlia bialata reveals reductive genome evolution in fornicate parasites.</title>
        <authorList>
            <person name="Tanifuji G."/>
            <person name="Takabayashi S."/>
            <person name="Kume K."/>
            <person name="Takagi M."/>
            <person name="Nakayama T."/>
            <person name="Kamikawa R."/>
            <person name="Inagaki Y."/>
            <person name="Hashimoto T."/>
        </authorList>
    </citation>
    <scope>NUCLEOTIDE SEQUENCE [LARGE SCALE GENOMIC DNA]</scope>
    <source>
        <strain evidence="2">NY0173</strain>
    </source>
</reference>
<dbReference type="EMBL" id="BDIP01000477">
    <property type="protein sequence ID" value="GIQ81721.1"/>
    <property type="molecule type" value="Genomic_DNA"/>
</dbReference>
<evidence type="ECO:0008006" key="4">
    <source>
        <dbReference type="Google" id="ProtNLM"/>
    </source>
</evidence>